<evidence type="ECO:0000256" key="5">
    <source>
        <dbReference type="ARBA" id="ARBA00023242"/>
    </source>
</evidence>
<reference evidence="9 10" key="1">
    <citation type="submission" date="2024-02" db="EMBL/GenBank/DDBJ databases">
        <title>De novo assembly and annotation of 12 fungi associated with fruit tree decline syndrome in Ontario, Canada.</title>
        <authorList>
            <person name="Sulman M."/>
            <person name="Ellouze W."/>
            <person name="Ilyukhin E."/>
        </authorList>
    </citation>
    <scope>NUCLEOTIDE SEQUENCE [LARGE SCALE GENOMIC DNA]</scope>
    <source>
        <strain evidence="9 10">M11/M66-122</strain>
    </source>
</reference>
<feature type="compositionally biased region" description="Basic residues" evidence="8">
    <location>
        <begin position="202"/>
        <end position="212"/>
    </location>
</feature>
<proteinExistence type="inferred from homology"/>
<feature type="compositionally biased region" description="Acidic residues" evidence="8">
    <location>
        <begin position="184"/>
        <end position="198"/>
    </location>
</feature>
<evidence type="ECO:0000256" key="4">
    <source>
        <dbReference type="ARBA" id="ARBA00022454"/>
    </source>
</evidence>
<comment type="subcellular location">
    <subcellularLocation>
        <location evidence="2">Chromosome</location>
        <location evidence="2">Centromere</location>
    </subcellularLocation>
    <subcellularLocation>
        <location evidence="1">Nucleus</location>
    </subcellularLocation>
</comment>
<gene>
    <name evidence="9" type="ORF">SLS62_000043</name>
</gene>
<evidence type="ECO:0000313" key="10">
    <source>
        <dbReference type="Proteomes" id="UP001320420"/>
    </source>
</evidence>
<keyword evidence="4" id="KW-0158">Chromosome</keyword>
<evidence type="ECO:0008006" key="11">
    <source>
        <dbReference type="Google" id="ProtNLM"/>
    </source>
</evidence>
<evidence type="ECO:0000256" key="3">
    <source>
        <dbReference type="ARBA" id="ARBA00007321"/>
    </source>
</evidence>
<comment type="caution">
    <text evidence="9">The sequence shown here is derived from an EMBL/GenBank/DDBJ whole genome shotgun (WGS) entry which is preliminary data.</text>
</comment>
<evidence type="ECO:0000313" key="9">
    <source>
        <dbReference type="EMBL" id="KAK7757666.1"/>
    </source>
</evidence>
<comment type="similarity">
    <text evidence="3">Belongs to the CENP-O/MCM21 family.</text>
</comment>
<evidence type="ECO:0000256" key="1">
    <source>
        <dbReference type="ARBA" id="ARBA00004123"/>
    </source>
</evidence>
<keyword evidence="7" id="KW-0175">Coiled coil</keyword>
<dbReference type="GO" id="GO:0031511">
    <property type="term" value="C:Mis6-Sim4 complex"/>
    <property type="evidence" value="ECO:0007669"/>
    <property type="project" value="TreeGrafter"/>
</dbReference>
<protein>
    <recommendedName>
        <fullName evidence="11">Cenp-O kinetochore centromere component</fullName>
    </recommendedName>
</protein>
<keyword evidence="5" id="KW-0539">Nucleus</keyword>
<feature type="coiled-coil region" evidence="7">
    <location>
        <begin position="15"/>
        <end position="42"/>
    </location>
</feature>
<dbReference type="Pfam" id="PF09496">
    <property type="entry name" value="CENP-O"/>
    <property type="match status" value="1"/>
</dbReference>
<keyword evidence="6" id="KW-0137">Centromere</keyword>
<dbReference type="PANTHER" id="PTHR14582:SF1">
    <property type="entry name" value="CENTROMERE PROTEIN O"/>
    <property type="match status" value="1"/>
</dbReference>
<organism evidence="9 10">
    <name type="scientific">Diatrype stigma</name>
    <dbReference type="NCBI Taxonomy" id="117547"/>
    <lineage>
        <taxon>Eukaryota</taxon>
        <taxon>Fungi</taxon>
        <taxon>Dikarya</taxon>
        <taxon>Ascomycota</taxon>
        <taxon>Pezizomycotina</taxon>
        <taxon>Sordariomycetes</taxon>
        <taxon>Xylariomycetidae</taxon>
        <taxon>Xylariales</taxon>
        <taxon>Diatrypaceae</taxon>
        <taxon>Diatrype</taxon>
    </lineage>
</organism>
<dbReference type="PANTHER" id="PTHR14582">
    <property type="entry name" value="INNER KINETOCHORE SUBUNIT MAL2"/>
    <property type="match status" value="1"/>
</dbReference>
<dbReference type="Proteomes" id="UP001320420">
    <property type="component" value="Unassembled WGS sequence"/>
</dbReference>
<keyword evidence="10" id="KW-1185">Reference proteome</keyword>
<evidence type="ECO:0000256" key="6">
    <source>
        <dbReference type="ARBA" id="ARBA00023328"/>
    </source>
</evidence>
<accession>A0AAN9V1T2</accession>
<dbReference type="InterPro" id="IPR018464">
    <property type="entry name" value="CENP-O"/>
</dbReference>
<name>A0AAN9V1T2_9PEZI</name>
<evidence type="ECO:0000256" key="8">
    <source>
        <dbReference type="SAM" id="MobiDB-lite"/>
    </source>
</evidence>
<sequence length="341" mass="38016">MASPEDTTILELPTAEKLDDEITKLRAQVDSLKRDLQLHTTTLLTAEPIQQAITTPNDNNDNNDLAAHAARQQAHKQQCLYRACASVTTFRVRDPDPAAVDGGRVLGLRFEVMARARFARPYFVLLNRPWTTTTTSAARNRNNSDQSGDYLRVHRHTVPACVPLAGLAARYLPPPPSRRAAAAAEDEDGDDDGGDDDDDRARRRRQQRRKHRQDLPAFVRTLRRELVRYHNRVGVIGDLRKAAGLEASSKRRRSSSSANTTINNMMDPPIVDVSAADAEAKQIRVEWGDGKSGRLVMGDDGEILKMVVVRGLDGEQGQDRETMRRFLGGAVRIEEIVRGHF</sequence>
<feature type="region of interest" description="Disordered" evidence="8">
    <location>
        <begin position="245"/>
        <end position="266"/>
    </location>
</feature>
<dbReference type="AlphaFoldDB" id="A0AAN9V1T2"/>
<dbReference type="EMBL" id="JAKJXP020000001">
    <property type="protein sequence ID" value="KAK7757666.1"/>
    <property type="molecule type" value="Genomic_DNA"/>
</dbReference>
<evidence type="ECO:0000256" key="7">
    <source>
        <dbReference type="SAM" id="Coils"/>
    </source>
</evidence>
<dbReference type="GO" id="GO:0005634">
    <property type="term" value="C:nucleus"/>
    <property type="evidence" value="ECO:0007669"/>
    <property type="project" value="UniProtKB-SubCell"/>
</dbReference>
<evidence type="ECO:0000256" key="2">
    <source>
        <dbReference type="ARBA" id="ARBA00004584"/>
    </source>
</evidence>
<feature type="region of interest" description="Disordered" evidence="8">
    <location>
        <begin position="172"/>
        <end position="216"/>
    </location>
</feature>